<dbReference type="InterPro" id="IPR027417">
    <property type="entry name" value="P-loop_NTPase"/>
</dbReference>
<evidence type="ECO:0000256" key="1">
    <source>
        <dbReference type="SAM" id="MobiDB-lite"/>
    </source>
</evidence>
<organism evidence="2 3">
    <name type="scientific">Kibdelosporangium lantanae</name>
    <dbReference type="NCBI Taxonomy" id="1497396"/>
    <lineage>
        <taxon>Bacteria</taxon>
        <taxon>Bacillati</taxon>
        <taxon>Actinomycetota</taxon>
        <taxon>Actinomycetes</taxon>
        <taxon>Pseudonocardiales</taxon>
        <taxon>Pseudonocardiaceae</taxon>
        <taxon>Kibdelosporangium</taxon>
    </lineage>
</organism>
<feature type="region of interest" description="Disordered" evidence="1">
    <location>
        <begin position="362"/>
        <end position="387"/>
    </location>
</feature>
<evidence type="ECO:0000313" key="3">
    <source>
        <dbReference type="Proteomes" id="UP001597045"/>
    </source>
</evidence>
<keyword evidence="3" id="KW-1185">Reference proteome</keyword>
<dbReference type="Proteomes" id="UP001597045">
    <property type="component" value="Unassembled WGS sequence"/>
</dbReference>
<dbReference type="SUPFAM" id="SSF52540">
    <property type="entry name" value="P-loop containing nucleoside triphosphate hydrolases"/>
    <property type="match status" value="1"/>
</dbReference>
<evidence type="ECO:0000313" key="2">
    <source>
        <dbReference type="EMBL" id="MFD1045205.1"/>
    </source>
</evidence>
<reference evidence="3" key="1">
    <citation type="journal article" date="2019" name="Int. J. Syst. Evol. Microbiol.">
        <title>The Global Catalogue of Microorganisms (GCM) 10K type strain sequencing project: providing services to taxonomists for standard genome sequencing and annotation.</title>
        <authorList>
            <consortium name="The Broad Institute Genomics Platform"/>
            <consortium name="The Broad Institute Genome Sequencing Center for Infectious Disease"/>
            <person name="Wu L."/>
            <person name="Ma J."/>
        </authorList>
    </citation>
    <scope>NUCLEOTIDE SEQUENCE [LARGE SCALE GENOMIC DNA]</scope>
    <source>
        <strain evidence="3">JCM 31486</strain>
    </source>
</reference>
<protein>
    <submittedName>
        <fullName evidence="2">Type IV secretory system conjugative DNA transfer family protein</fullName>
    </submittedName>
</protein>
<name>A0ABW3M8A7_9PSEU</name>
<gene>
    <name evidence="2" type="ORF">ACFQ1S_06175</name>
</gene>
<dbReference type="EMBL" id="JBHTIS010000233">
    <property type="protein sequence ID" value="MFD1045205.1"/>
    <property type="molecule type" value="Genomic_DNA"/>
</dbReference>
<comment type="caution">
    <text evidence="2">The sequence shown here is derived from an EMBL/GenBank/DDBJ whole genome shotgun (WGS) entry which is preliminary data.</text>
</comment>
<dbReference type="Gene3D" id="3.40.50.300">
    <property type="entry name" value="P-loop containing nucleotide triphosphate hydrolases"/>
    <property type="match status" value="2"/>
</dbReference>
<sequence length="387" mass="42585">TGSGKSELLARLILDDIHAHRGVVVVDPKGDLINDVLARIPLDATGRVILVDPDTPGPPPVLNPLTGDDSAATVDNLVSIFSRVYAASWGPRTDDLLRSALLTLRLISDTPTLADVPALLTDATFRDEALPKIDDEILRGFWTWYDGLSDASRAQVAAPLMNKLRGLLLRPFVRNTLTGGESTINMDTILDGGVLLARLAKGNLSTDTVHLMGSLIVAQTWQAATRRSQLPHHQRKDASLYLDEFQNFMNLAYPADQMLAESRAYKLSLTLAHHYLGQLRRDLIDGVTTNARNKIIFNANPDDARQLAHHTTPYLTDHDLAHLPRYHIAARLIVNNQDTHAFTAVTQKLPPPIVGRADHIRNTRAHTGPPHSNPSTTKHIFDPRRAA</sequence>
<proteinExistence type="predicted"/>
<feature type="non-terminal residue" evidence="2">
    <location>
        <position position="1"/>
    </location>
</feature>
<accession>A0ABW3M8A7</accession>